<keyword evidence="1" id="KW-0732">Signal</keyword>
<feature type="chain" id="PRO_5025381016" evidence="1">
    <location>
        <begin position="24"/>
        <end position="89"/>
    </location>
</feature>
<dbReference type="Proteomes" id="UP000799118">
    <property type="component" value="Unassembled WGS sequence"/>
</dbReference>
<organism evidence="2 3">
    <name type="scientific">Gymnopus androsaceus JB14</name>
    <dbReference type="NCBI Taxonomy" id="1447944"/>
    <lineage>
        <taxon>Eukaryota</taxon>
        <taxon>Fungi</taxon>
        <taxon>Dikarya</taxon>
        <taxon>Basidiomycota</taxon>
        <taxon>Agaricomycotina</taxon>
        <taxon>Agaricomycetes</taxon>
        <taxon>Agaricomycetidae</taxon>
        <taxon>Agaricales</taxon>
        <taxon>Marasmiineae</taxon>
        <taxon>Omphalotaceae</taxon>
        <taxon>Gymnopus</taxon>
    </lineage>
</organism>
<reference evidence="2" key="1">
    <citation type="journal article" date="2019" name="Environ. Microbiol.">
        <title>Fungal ecological strategies reflected in gene transcription - a case study of two litter decomposers.</title>
        <authorList>
            <person name="Barbi F."/>
            <person name="Kohler A."/>
            <person name="Barry K."/>
            <person name="Baskaran P."/>
            <person name="Daum C."/>
            <person name="Fauchery L."/>
            <person name="Ihrmark K."/>
            <person name="Kuo A."/>
            <person name="LaButti K."/>
            <person name="Lipzen A."/>
            <person name="Morin E."/>
            <person name="Grigoriev I.V."/>
            <person name="Henrissat B."/>
            <person name="Lindahl B."/>
            <person name="Martin F."/>
        </authorList>
    </citation>
    <scope>NUCLEOTIDE SEQUENCE</scope>
    <source>
        <strain evidence="2">JB14</strain>
    </source>
</reference>
<evidence type="ECO:0000313" key="2">
    <source>
        <dbReference type="EMBL" id="KAE9390433.1"/>
    </source>
</evidence>
<feature type="signal peptide" evidence="1">
    <location>
        <begin position="1"/>
        <end position="23"/>
    </location>
</feature>
<dbReference type="EMBL" id="ML769657">
    <property type="protein sequence ID" value="KAE9390433.1"/>
    <property type="molecule type" value="Genomic_DNA"/>
</dbReference>
<evidence type="ECO:0000313" key="3">
    <source>
        <dbReference type="Proteomes" id="UP000799118"/>
    </source>
</evidence>
<proteinExistence type="predicted"/>
<accession>A0A6A4GYA3</accession>
<sequence>MVSKFGIQWILLLWLCFAGWVICAPLPGAAESNSLAKNTSLFVSNLQSDSEMNPQAVAAVAATIADQRPQRYQDLIKLSVAGKDCEGRS</sequence>
<name>A0A6A4GYA3_9AGAR</name>
<dbReference type="AlphaFoldDB" id="A0A6A4GYA3"/>
<evidence type="ECO:0000256" key="1">
    <source>
        <dbReference type="SAM" id="SignalP"/>
    </source>
</evidence>
<protein>
    <submittedName>
        <fullName evidence="2">Uncharacterized protein</fullName>
    </submittedName>
</protein>
<keyword evidence="3" id="KW-1185">Reference proteome</keyword>
<gene>
    <name evidence="2" type="ORF">BT96DRAFT_925874</name>
</gene>